<dbReference type="SMART" id="SM00849">
    <property type="entry name" value="Lactamase_B"/>
    <property type="match status" value="1"/>
</dbReference>
<dbReference type="Gene3D" id="3.60.15.10">
    <property type="entry name" value="Ribonuclease Z/Hydroxyacylglutathione hydrolase-like"/>
    <property type="match status" value="1"/>
</dbReference>
<dbReference type="PANTHER" id="PTHR23131">
    <property type="entry name" value="ENDORIBONUCLEASE LACTB2"/>
    <property type="match status" value="1"/>
</dbReference>
<keyword evidence="3" id="KW-1185">Reference proteome</keyword>
<evidence type="ECO:0000259" key="1">
    <source>
        <dbReference type="SMART" id="SM00849"/>
    </source>
</evidence>
<name>A0A1T4S969_9FIRM</name>
<protein>
    <submittedName>
        <fullName evidence="2">Glyoxylase, beta-lactamase superfamily II</fullName>
    </submittedName>
</protein>
<evidence type="ECO:0000313" key="2">
    <source>
        <dbReference type="EMBL" id="SKA24742.1"/>
    </source>
</evidence>
<feature type="domain" description="Metallo-beta-lactamase" evidence="1">
    <location>
        <begin position="13"/>
        <end position="222"/>
    </location>
</feature>
<sequence length="308" mass="34318">MQLTVPTPFPVGPVNLYALQGEKGFYLIDAGVATPEARQLIKDWLPAPLQGILVTHGHPDHLGLAAEIAREHNCPVYLNEDEFQRLKEPGSQALARAELLIQGGVPGEMLAELTEVYQKSRQSYVVPLQDVEVRALKAGDVFETVQGPLETLFTPGHSAGHCCFYLRQHGILYSGDHILSDISPNPILDKGKDGQRRRSMLEYLQSVEMVAALPVKLVYPGHGQPFTDLAAVLERFRDYHQQREQTVMAALDITPQTPYQIACQVYPDMKALDVFLGISKVWGHLDLLEQEGKVTVTAKDNVHYYSLR</sequence>
<evidence type="ECO:0000313" key="3">
    <source>
        <dbReference type="Proteomes" id="UP000189933"/>
    </source>
</evidence>
<dbReference type="RefSeq" id="WP_078666488.1">
    <property type="nucleotide sequence ID" value="NZ_FUXM01000047.1"/>
</dbReference>
<dbReference type="OrthoDB" id="367237at2"/>
<dbReference type="EMBL" id="FUXM01000047">
    <property type="protein sequence ID" value="SKA24742.1"/>
    <property type="molecule type" value="Genomic_DNA"/>
</dbReference>
<gene>
    <name evidence="2" type="ORF">SAMN02745885_02520</name>
</gene>
<proteinExistence type="predicted"/>
<dbReference type="PANTHER" id="PTHR23131:SF4">
    <property type="entry name" value="METALLO-BETA-LACTAMASE SUPERFAMILY POTEIN"/>
    <property type="match status" value="1"/>
</dbReference>
<dbReference type="Proteomes" id="UP000189933">
    <property type="component" value="Unassembled WGS sequence"/>
</dbReference>
<dbReference type="AlphaFoldDB" id="A0A1T4S969"/>
<dbReference type="InterPro" id="IPR001279">
    <property type="entry name" value="Metallo-B-lactamas"/>
</dbReference>
<reference evidence="3" key="1">
    <citation type="submission" date="2017-02" db="EMBL/GenBank/DDBJ databases">
        <authorList>
            <person name="Varghese N."/>
            <person name="Submissions S."/>
        </authorList>
    </citation>
    <scope>NUCLEOTIDE SEQUENCE [LARGE SCALE GENOMIC DNA]</scope>
    <source>
        <strain evidence="3">DSM 16521</strain>
    </source>
</reference>
<accession>A0A1T4S969</accession>
<dbReference type="InterPro" id="IPR050662">
    <property type="entry name" value="Sec-metab_biosynth-thioest"/>
</dbReference>
<dbReference type="SUPFAM" id="SSF56281">
    <property type="entry name" value="Metallo-hydrolase/oxidoreductase"/>
    <property type="match status" value="1"/>
</dbReference>
<dbReference type="Pfam" id="PF00753">
    <property type="entry name" value="Lactamase_B"/>
    <property type="match status" value="1"/>
</dbReference>
<dbReference type="InterPro" id="IPR036866">
    <property type="entry name" value="RibonucZ/Hydroxyglut_hydro"/>
</dbReference>
<organism evidence="2 3">
    <name type="scientific">Carboxydocella sporoproducens DSM 16521</name>
    <dbReference type="NCBI Taxonomy" id="1121270"/>
    <lineage>
        <taxon>Bacteria</taxon>
        <taxon>Bacillati</taxon>
        <taxon>Bacillota</taxon>
        <taxon>Clostridia</taxon>
        <taxon>Eubacteriales</taxon>
        <taxon>Clostridiales Family XVI. Incertae Sedis</taxon>
        <taxon>Carboxydocella</taxon>
    </lineage>
</organism>